<reference evidence="6 7" key="1">
    <citation type="submission" date="2015-07" db="EMBL/GenBank/DDBJ databases">
        <title>The genome of Dufourea novaeangliae.</title>
        <authorList>
            <person name="Pan H."/>
            <person name="Kapheim K."/>
        </authorList>
    </citation>
    <scope>NUCLEOTIDE SEQUENCE [LARGE SCALE GENOMIC DNA]</scope>
    <source>
        <strain evidence="6">0120121106</strain>
        <tissue evidence="6">Whole body</tissue>
    </source>
</reference>
<feature type="chain" id="PRO_5007599138" evidence="4">
    <location>
        <begin position="23"/>
        <end position="568"/>
    </location>
</feature>
<dbReference type="PANTHER" id="PTHR10730">
    <property type="entry name" value="PROCOLLAGEN-LYSINE,2-OXOGLUTARATE 5-DIOXYGENASE/GLYCOSYLTRANSFERASE 25 FAMILY MEMBER"/>
    <property type="match status" value="1"/>
</dbReference>
<dbReference type="AlphaFoldDB" id="A0A154NYF2"/>
<gene>
    <name evidence="6" type="ORF">WN55_09505</name>
</gene>
<dbReference type="SUPFAM" id="SSF53448">
    <property type="entry name" value="Nucleotide-diphospho-sugar transferases"/>
    <property type="match status" value="1"/>
</dbReference>
<organism evidence="6 7">
    <name type="scientific">Dufourea novaeangliae</name>
    <name type="common">Sweat bee</name>
    <dbReference type="NCBI Taxonomy" id="178035"/>
    <lineage>
        <taxon>Eukaryota</taxon>
        <taxon>Metazoa</taxon>
        <taxon>Ecdysozoa</taxon>
        <taxon>Arthropoda</taxon>
        <taxon>Hexapoda</taxon>
        <taxon>Insecta</taxon>
        <taxon>Pterygota</taxon>
        <taxon>Neoptera</taxon>
        <taxon>Endopterygota</taxon>
        <taxon>Hymenoptera</taxon>
        <taxon>Apocrita</taxon>
        <taxon>Aculeata</taxon>
        <taxon>Apoidea</taxon>
        <taxon>Anthophila</taxon>
        <taxon>Halictidae</taxon>
        <taxon>Rophitinae</taxon>
        <taxon>Dufourea</taxon>
    </lineage>
</organism>
<accession>A0A154NYF2</accession>
<dbReference type="Pfam" id="PF01755">
    <property type="entry name" value="Glyco_transf_25"/>
    <property type="match status" value="1"/>
</dbReference>
<name>A0A154NYF2_DUFNO</name>
<dbReference type="InterPro" id="IPR050757">
    <property type="entry name" value="Collagen_mod_GT25"/>
</dbReference>
<dbReference type="GO" id="GO:0050211">
    <property type="term" value="F:procollagen galactosyltransferase activity"/>
    <property type="evidence" value="ECO:0007669"/>
    <property type="project" value="TreeGrafter"/>
</dbReference>
<dbReference type="CDD" id="cd06532">
    <property type="entry name" value="Glyco_transf_25"/>
    <property type="match status" value="1"/>
</dbReference>
<evidence type="ECO:0000256" key="3">
    <source>
        <dbReference type="ARBA" id="ARBA00022679"/>
    </source>
</evidence>
<dbReference type="OMA" id="QRVYHYV"/>
<sequence>MGSVNNVLISFILLITFSITYGEDLKKPTVLVSILVRNKAHTLPYFLTFLEGLNYPKKRIHLCIYSDNNIDNSIEILSAWVKSKNNQYHGIDTDFDEKSDGIENEDGIADWSTQRFLHVINLRERGLNTGRNIWADFVLMLDADVFLTNPDTLEKLISKNETVTAPLLKSDGMYSNFWAGMNADYYYLRTEKYHRILFREETGCFDVPMIHSAVLVNLRKHTSDQLTYDPRNLKWYDGPNDDIITFAVGANKSGVPLFICNDEVYGFVTVPLEKGETITEDLELLTNIKTEILTNNEYIPLSKDLEQYVEYPVENTLGVDNVYMINLLRRPERRSRMHRLFKELGIRAQTVDAVDGRTLNPSILNDMGVEMMPEYADPYHSRPMTMGEVGCFLSHYIIWNEVIEGGYENVIILEDDVRFEPFFRQKVNYVLNELSSLQVEWDLVYLGRKRLVESAESPIDGSKYLIRAAYSYWTLGYILSRNGAKRLVEAKPLKKLIPVDEYLPILSNTHPRTEWKVYYPKRNLIILSTNPLLIHPTHYTGEQGYISDTEDSKIVDDNISKSKEREEL</sequence>
<feature type="signal peptide" evidence="4">
    <location>
        <begin position="1"/>
        <end position="22"/>
    </location>
</feature>
<comment type="similarity">
    <text evidence="1">Belongs to the glycosyltransferase 25 family.</text>
</comment>
<dbReference type="PANTHER" id="PTHR10730:SF53">
    <property type="entry name" value="GLYCOSYLTRANSFERASE 25 FAMILY MEMBER"/>
    <property type="match status" value="1"/>
</dbReference>
<dbReference type="EMBL" id="KQ434783">
    <property type="protein sequence ID" value="KZC04706.1"/>
    <property type="molecule type" value="Genomic_DNA"/>
</dbReference>
<keyword evidence="4" id="KW-0732">Signal</keyword>
<keyword evidence="7" id="KW-1185">Reference proteome</keyword>
<evidence type="ECO:0000313" key="7">
    <source>
        <dbReference type="Proteomes" id="UP000076502"/>
    </source>
</evidence>
<dbReference type="Proteomes" id="UP000076502">
    <property type="component" value="Unassembled WGS sequence"/>
</dbReference>
<dbReference type="InterPro" id="IPR002654">
    <property type="entry name" value="Glyco_trans_25"/>
</dbReference>
<keyword evidence="2" id="KW-0328">Glycosyltransferase</keyword>
<keyword evidence="3 6" id="KW-0808">Transferase</keyword>
<dbReference type="STRING" id="178035.A0A154NYF2"/>
<protein>
    <submittedName>
        <fullName evidence="6">Glycosyltransferase 25 family member</fullName>
    </submittedName>
</protein>
<feature type="domain" description="Glycosyl transferase family 25" evidence="5">
    <location>
        <begin position="321"/>
        <end position="502"/>
    </location>
</feature>
<dbReference type="Gene3D" id="3.90.550.10">
    <property type="entry name" value="Spore Coat Polysaccharide Biosynthesis Protein SpsA, Chain A"/>
    <property type="match status" value="1"/>
</dbReference>
<evidence type="ECO:0000256" key="1">
    <source>
        <dbReference type="ARBA" id="ARBA00006721"/>
    </source>
</evidence>
<dbReference type="OrthoDB" id="47375at2759"/>
<dbReference type="InterPro" id="IPR029044">
    <property type="entry name" value="Nucleotide-diphossugar_trans"/>
</dbReference>
<evidence type="ECO:0000313" key="6">
    <source>
        <dbReference type="EMBL" id="KZC04706.1"/>
    </source>
</evidence>
<evidence type="ECO:0000256" key="4">
    <source>
        <dbReference type="SAM" id="SignalP"/>
    </source>
</evidence>
<evidence type="ECO:0000259" key="5">
    <source>
        <dbReference type="Pfam" id="PF01755"/>
    </source>
</evidence>
<proteinExistence type="inferred from homology"/>
<evidence type="ECO:0000256" key="2">
    <source>
        <dbReference type="ARBA" id="ARBA00022676"/>
    </source>
</evidence>